<evidence type="ECO:0000313" key="9">
    <source>
        <dbReference type="EMBL" id="KAK3209707.1"/>
    </source>
</evidence>
<accession>A0AAN6RJN6</accession>
<comment type="caution">
    <text evidence="9">The sequence shown here is derived from an EMBL/GenBank/DDBJ whole genome shotgun (WGS) entry which is preliminary data.</text>
</comment>
<keyword evidence="3 7" id="KW-0812">Transmembrane</keyword>
<feature type="transmembrane region" description="Helical" evidence="7">
    <location>
        <begin position="328"/>
        <end position="350"/>
    </location>
</feature>
<feature type="transmembrane region" description="Helical" evidence="7">
    <location>
        <begin position="127"/>
        <end position="147"/>
    </location>
</feature>
<sequence>MATGHISGALVGGIADPTHIAESNAITQQRASNYSNASITFEEYHYWANRSREMEKKIVPSSGQGLLGLFSRSGRKKRHEKPVSHPPEVGDEKDVVVNPSQDPTIMDSSSTVTDSEWNNARGAMRTATWGSIFYLITTDILGPYNVPWAISKMGYGPGFALYTVFGGFACYSGIQLWQMFLGLDSTKYPLRNYGDLAFRVFGKWARYLFNILQTFQFFLMVALLTESNGQGLAQMAAGKKGTGFLCFVVAEAITSIAGLLLGQIRTLQRLGWLANLAVWLNVIVIIMTMVVVHKYPPNYEAAEIANNVEKGPIVTSANWPEGLGLNDYMAGVMNCVYAYGGAILFNELMAEMRRPMDFWKSLVLAEAFIYACYLVMGMVVYSAQGQFTYPLAYQGIPSSAYAWQTLGNAVAYTSGLIAMALYGNIGIKVIYASVLEDIFNFPSLEKKVGKILWAVIVPIYWGLAFVVAAAVPQIANLVTLVGALCILQFQYSFPPLLKVGYNVQKDAMLPEEAFDPTTGELQRVDHGSKRWIRGYMKKPIWNTFDVLYGLGALSLAGLGIWAAAINMKAQFQSSGITPFTCKSPTG</sequence>
<evidence type="ECO:0000313" key="10">
    <source>
        <dbReference type="Proteomes" id="UP001280581"/>
    </source>
</evidence>
<organism evidence="9 10">
    <name type="scientific">Pseudopithomyces chartarum</name>
    <dbReference type="NCBI Taxonomy" id="1892770"/>
    <lineage>
        <taxon>Eukaryota</taxon>
        <taxon>Fungi</taxon>
        <taxon>Dikarya</taxon>
        <taxon>Ascomycota</taxon>
        <taxon>Pezizomycotina</taxon>
        <taxon>Dothideomycetes</taxon>
        <taxon>Pleosporomycetidae</taxon>
        <taxon>Pleosporales</taxon>
        <taxon>Massarineae</taxon>
        <taxon>Didymosphaeriaceae</taxon>
        <taxon>Pseudopithomyces</taxon>
    </lineage>
</organism>
<dbReference type="PANTHER" id="PTHR22950">
    <property type="entry name" value="AMINO ACID TRANSPORTER"/>
    <property type="match status" value="1"/>
</dbReference>
<gene>
    <name evidence="9" type="ORF">GRF29_44g435311</name>
</gene>
<evidence type="ECO:0000256" key="3">
    <source>
        <dbReference type="ARBA" id="ARBA00022692"/>
    </source>
</evidence>
<feature type="transmembrane region" description="Helical" evidence="7">
    <location>
        <begin position="242"/>
        <end position="261"/>
    </location>
</feature>
<feature type="transmembrane region" description="Helical" evidence="7">
    <location>
        <begin position="204"/>
        <end position="222"/>
    </location>
</feature>
<name>A0AAN6RJN6_9PLEO</name>
<evidence type="ECO:0000256" key="5">
    <source>
        <dbReference type="ARBA" id="ARBA00023136"/>
    </source>
</evidence>
<keyword evidence="10" id="KW-1185">Reference proteome</keyword>
<feature type="transmembrane region" description="Helical" evidence="7">
    <location>
        <begin position="409"/>
        <end position="431"/>
    </location>
</feature>
<evidence type="ECO:0000256" key="1">
    <source>
        <dbReference type="ARBA" id="ARBA00004141"/>
    </source>
</evidence>
<dbReference type="GO" id="GO:0015179">
    <property type="term" value="F:L-amino acid transmembrane transporter activity"/>
    <property type="evidence" value="ECO:0007669"/>
    <property type="project" value="TreeGrafter"/>
</dbReference>
<proteinExistence type="inferred from homology"/>
<evidence type="ECO:0000256" key="7">
    <source>
        <dbReference type="SAM" id="Phobius"/>
    </source>
</evidence>
<dbReference type="Proteomes" id="UP001280581">
    <property type="component" value="Unassembled WGS sequence"/>
</dbReference>
<protein>
    <recommendedName>
        <fullName evidence="8">Amino acid transporter transmembrane domain-containing protein</fullName>
    </recommendedName>
</protein>
<feature type="transmembrane region" description="Helical" evidence="7">
    <location>
        <begin position="451"/>
        <end position="471"/>
    </location>
</feature>
<keyword evidence="4 7" id="KW-1133">Transmembrane helix</keyword>
<dbReference type="EMBL" id="WVTA01000005">
    <property type="protein sequence ID" value="KAK3209707.1"/>
    <property type="molecule type" value="Genomic_DNA"/>
</dbReference>
<feature type="transmembrane region" description="Helical" evidence="7">
    <location>
        <begin position="159"/>
        <end position="183"/>
    </location>
</feature>
<reference evidence="9 10" key="1">
    <citation type="submission" date="2021-02" db="EMBL/GenBank/DDBJ databases">
        <title>Genome assembly of Pseudopithomyces chartarum.</title>
        <authorList>
            <person name="Jauregui R."/>
            <person name="Singh J."/>
            <person name="Voisey C."/>
        </authorList>
    </citation>
    <scope>NUCLEOTIDE SEQUENCE [LARGE SCALE GENOMIC DNA]</scope>
    <source>
        <strain evidence="9 10">AGR01</strain>
    </source>
</reference>
<dbReference type="PANTHER" id="PTHR22950:SF461">
    <property type="entry name" value="AMINO ACID TRANSPORTER TRANSMEMBRANE DOMAIN-CONTAINING PROTEIN"/>
    <property type="match status" value="1"/>
</dbReference>
<feature type="region of interest" description="Disordered" evidence="6">
    <location>
        <begin position="70"/>
        <end position="95"/>
    </location>
</feature>
<evidence type="ECO:0000256" key="2">
    <source>
        <dbReference type="ARBA" id="ARBA00008066"/>
    </source>
</evidence>
<evidence type="ECO:0000256" key="6">
    <source>
        <dbReference type="SAM" id="MobiDB-lite"/>
    </source>
</evidence>
<comment type="similarity">
    <text evidence="2">Belongs to the amino acid/polyamine transporter 2 family.</text>
</comment>
<feature type="transmembrane region" description="Helical" evidence="7">
    <location>
        <begin position="273"/>
        <end position="292"/>
    </location>
</feature>
<feature type="domain" description="Amino acid transporter transmembrane" evidence="8">
    <location>
        <begin position="126"/>
        <end position="498"/>
    </location>
</feature>
<evidence type="ECO:0000256" key="4">
    <source>
        <dbReference type="ARBA" id="ARBA00022989"/>
    </source>
</evidence>
<feature type="transmembrane region" description="Helical" evidence="7">
    <location>
        <begin position="546"/>
        <end position="565"/>
    </location>
</feature>
<feature type="transmembrane region" description="Helical" evidence="7">
    <location>
        <begin position="362"/>
        <end position="383"/>
    </location>
</feature>
<comment type="subcellular location">
    <subcellularLocation>
        <location evidence="1">Membrane</location>
        <topology evidence="1">Multi-pass membrane protein</topology>
    </subcellularLocation>
</comment>
<dbReference type="InterPro" id="IPR013057">
    <property type="entry name" value="AA_transpt_TM"/>
</dbReference>
<keyword evidence="5 7" id="KW-0472">Membrane</keyword>
<dbReference type="AlphaFoldDB" id="A0AAN6RJN6"/>
<dbReference type="GO" id="GO:0016020">
    <property type="term" value="C:membrane"/>
    <property type="evidence" value="ECO:0007669"/>
    <property type="project" value="UniProtKB-SubCell"/>
</dbReference>
<dbReference type="Pfam" id="PF01490">
    <property type="entry name" value="Aa_trans"/>
    <property type="match status" value="1"/>
</dbReference>
<evidence type="ECO:0000259" key="8">
    <source>
        <dbReference type="Pfam" id="PF01490"/>
    </source>
</evidence>